<dbReference type="InterPro" id="IPR037257">
    <property type="entry name" value="T2SS_E_N_sf"/>
</dbReference>
<keyword evidence="3" id="KW-0067">ATP-binding</keyword>
<dbReference type="InterPro" id="IPR027417">
    <property type="entry name" value="P-loop_NTPase"/>
</dbReference>
<evidence type="ECO:0000313" key="5">
    <source>
        <dbReference type="EMBL" id="MBE0347516.1"/>
    </source>
</evidence>
<dbReference type="Pfam" id="PF00437">
    <property type="entry name" value="T2SSE"/>
    <property type="match status" value="1"/>
</dbReference>
<evidence type="ECO:0000313" key="6">
    <source>
        <dbReference type="Proteomes" id="UP000660708"/>
    </source>
</evidence>
<evidence type="ECO:0000256" key="2">
    <source>
        <dbReference type="ARBA" id="ARBA00022741"/>
    </source>
</evidence>
<dbReference type="PANTHER" id="PTHR30258">
    <property type="entry name" value="TYPE II SECRETION SYSTEM PROTEIN GSPE-RELATED"/>
    <property type="match status" value="1"/>
</dbReference>
<dbReference type="PANTHER" id="PTHR30258:SF3">
    <property type="entry name" value="SLL1921 PROTEIN"/>
    <property type="match status" value="1"/>
</dbReference>
<gene>
    <name evidence="5" type="ORF">PPEP_a1986</name>
</gene>
<reference evidence="5 6" key="1">
    <citation type="submission" date="2015-06" db="EMBL/GenBank/DDBJ databases">
        <title>Genome sequence of Pseudoalteromonas peptidolytica.</title>
        <authorList>
            <person name="Xie B.-B."/>
            <person name="Rong J.-C."/>
            <person name="Qin Q.-L."/>
            <person name="Zhang Y.-Z."/>
        </authorList>
    </citation>
    <scope>NUCLEOTIDE SEQUENCE [LARGE SCALE GENOMIC DNA]</scope>
    <source>
        <strain evidence="5 6">F12-50-A1</strain>
    </source>
</reference>
<dbReference type="SUPFAM" id="SSF160246">
    <property type="entry name" value="EspE N-terminal domain-like"/>
    <property type="match status" value="1"/>
</dbReference>
<dbReference type="InterPro" id="IPR007831">
    <property type="entry name" value="T2SS_GspE_N"/>
</dbReference>
<dbReference type="SUPFAM" id="SSF52540">
    <property type="entry name" value="P-loop containing nucleoside triphosphate hydrolases"/>
    <property type="match status" value="1"/>
</dbReference>
<dbReference type="RefSeq" id="WP_147388814.1">
    <property type="nucleotide sequence ID" value="NZ_AQHF01000026.1"/>
</dbReference>
<keyword evidence="2" id="KW-0547">Nucleotide-binding</keyword>
<dbReference type="Proteomes" id="UP000660708">
    <property type="component" value="Unassembled WGS sequence"/>
</dbReference>
<dbReference type="Gene3D" id="3.40.50.300">
    <property type="entry name" value="P-loop containing nucleotide triphosphate hydrolases"/>
    <property type="match status" value="1"/>
</dbReference>
<organism evidence="5 6">
    <name type="scientific">Pseudoalteromonas peptidolytica F12-50-A1</name>
    <dbReference type="NCBI Taxonomy" id="1315280"/>
    <lineage>
        <taxon>Bacteria</taxon>
        <taxon>Pseudomonadati</taxon>
        <taxon>Pseudomonadota</taxon>
        <taxon>Gammaproteobacteria</taxon>
        <taxon>Alteromonadales</taxon>
        <taxon>Pseudoalteromonadaceae</taxon>
        <taxon>Pseudoalteromonas</taxon>
    </lineage>
</organism>
<comment type="caution">
    <text evidence="5">The sequence shown here is derived from an EMBL/GenBank/DDBJ whole genome shotgun (WGS) entry which is preliminary data.</text>
</comment>
<proteinExistence type="inferred from homology"/>
<evidence type="ECO:0000256" key="3">
    <source>
        <dbReference type="ARBA" id="ARBA00022840"/>
    </source>
</evidence>
<dbReference type="GO" id="GO:0016887">
    <property type="term" value="F:ATP hydrolysis activity"/>
    <property type="evidence" value="ECO:0007669"/>
    <property type="project" value="TreeGrafter"/>
</dbReference>
<dbReference type="CDD" id="cd01129">
    <property type="entry name" value="PulE-GspE-like"/>
    <property type="match status" value="1"/>
</dbReference>
<accession>A0A8I0MYD4</accession>
<dbReference type="PROSITE" id="PS00662">
    <property type="entry name" value="T2SP_E"/>
    <property type="match status" value="1"/>
</dbReference>
<name>A0A8I0MYD4_9GAMM</name>
<comment type="similarity">
    <text evidence="1">Belongs to the GSP E family.</text>
</comment>
<dbReference type="InterPro" id="IPR001482">
    <property type="entry name" value="T2SS/T4SS_dom"/>
</dbReference>
<evidence type="ECO:0000256" key="1">
    <source>
        <dbReference type="ARBA" id="ARBA00006611"/>
    </source>
</evidence>
<dbReference type="AlphaFoldDB" id="A0A8I0MYD4"/>
<dbReference type="Gene3D" id="3.30.450.90">
    <property type="match status" value="1"/>
</dbReference>
<dbReference type="Pfam" id="PF05157">
    <property type="entry name" value="MshEN"/>
    <property type="match status" value="1"/>
</dbReference>
<dbReference type="GO" id="GO:0005524">
    <property type="term" value="F:ATP binding"/>
    <property type="evidence" value="ECO:0007669"/>
    <property type="project" value="UniProtKB-KW"/>
</dbReference>
<sequence length="552" mass="61366">MTQEMKTLAELLLSAGAIKQDELDFALQEQVITGEKLSEVLERNGFVSQRALAQQLATLLKLPYIDLAHYIPEPEALKKFNFNLCKGSQFIPLKCDERTLTIATSNENIDGLRALVYKYCQLHLDIHLAEKGVIQKLLHNHYFYLNNPVEKILQDEIDHLIADKESVRTLDTLLTNILRFAVKKRATDIHIRPMEKSISVAFRVDGVMRSAFALPKELSRLTSTIKMRASMDIAEQRLPQDGSFEVVVNGLSYDIRVSTLGCPYGENLVARILPREVELRSLSQLGFLPEHLGLIESMFNKPSGIILLTGPTGSGKTTTLHAGLSSLDMLKKNIVTVEDPIEYRLPLARQTQVNEKAGYGFADAIRHFLRHDPDVILVGEIRDNETAHTAVTAAETGHLVLSTLHTNDVMGVIPRLRSLDISNHMIADSLVGVVSQRLVRKNCRHCSEEVQSTAEEMQYLGLDKPVVLTKGAGCEACGHTGFLGRVPVYEIMSVDKSLCHLIELNKPVSELYAHAKAGNYVSMHSVATSLVLNGTTTVDELQNLVAKEVEYN</sequence>
<feature type="domain" description="Bacterial type II secretion system protein E" evidence="4">
    <location>
        <begin position="369"/>
        <end position="383"/>
    </location>
</feature>
<protein>
    <recommendedName>
        <fullName evidence="4">Bacterial type II secretion system protein E domain-containing protein</fullName>
    </recommendedName>
</protein>
<evidence type="ECO:0000259" key="4">
    <source>
        <dbReference type="PROSITE" id="PS00662"/>
    </source>
</evidence>
<dbReference type="GO" id="GO:0005886">
    <property type="term" value="C:plasma membrane"/>
    <property type="evidence" value="ECO:0007669"/>
    <property type="project" value="TreeGrafter"/>
</dbReference>
<dbReference type="EMBL" id="AQHF01000026">
    <property type="protein sequence ID" value="MBE0347516.1"/>
    <property type="molecule type" value="Genomic_DNA"/>
</dbReference>
<keyword evidence="6" id="KW-1185">Reference proteome</keyword>